<feature type="region of interest" description="Disordered" evidence="5">
    <location>
        <begin position="326"/>
        <end position="368"/>
    </location>
</feature>
<feature type="transmembrane region" description="Helical" evidence="6">
    <location>
        <begin position="439"/>
        <end position="465"/>
    </location>
</feature>
<dbReference type="Gene3D" id="1.20.1070.10">
    <property type="entry name" value="Rhodopsin 7-helix transmembrane proteins"/>
    <property type="match status" value="2"/>
</dbReference>
<sequence length="466" mass="53984">MNEKTLGLSLQVSKDLKGIKNQYTIKEQTILLTLLVSSKRNEICDIKKNCSMFHDLLKILTIYDFLVVICCALQFALPEIWPVYAKNVHPYVMMILLPSLHIVVMSSVYNTILISFERYIRICYYCQLKETNIITEDNIKYYQCIVILFPILFYIPKLFEINVQSVTNENTKLVNCQNFIKISKYMESPKTRSIMQAQLNSSDLDHILKVVSLCRNDYEDIVSNSSSHVVYRNITISKTKVLSIVPTSLRKNKNVERRMSLHYYQSNRESLISDSNGVCPQNSSKFEDHNTTERMDPNMRQESFTKERIHEKESIHILSDIHNEERRKSRVSFGEIRSGKRGHHPSRQNDESDSEEGDEEKGQKAKKFQSAISLVSNVRNSFSEKVSHINKERRLARISLCIVWLFIFCHACKLIPTAYEAWMSSSSSSSSTNNEKFPSWIVSIENISHTLITLNSALNFIIYIIL</sequence>
<reference evidence="8" key="1">
    <citation type="submission" date="2021-02" db="EMBL/GenBank/DDBJ databases">
        <authorList>
            <person name="Bekaert M."/>
        </authorList>
    </citation>
    <scope>NUCLEOTIDE SEQUENCE</scope>
    <source>
        <strain evidence="8">IoA-00</strain>
    </source>
</reference>
<name>A0A7R8CIM3_LEPSM</name>
<feature type="transmembrane region" description="Helical" evidence="6">
    <location>
        <begin position="395"/>
        <end position="419"/>
    </location>
</feature>
<organism evidence="8 9">
    <name type="scientific">Lepeophtheirus salmonis</name>
    <name type="common">Salmon louse</name>
    <name type="synonym">Caligus salmonis</name>
    <dbReference type="NCBI Taxonomy" id="72036"/>
    <lineage>
        <taxon>Eukaryota</taxon>
        <taxon>Metazoa</taxon>
        <taxon>Ecdysozoa</taxon>
        <taxon>Arthropoda</taxon>
        <taxon>Crustacea</taxon>
        <taxon>Multicrustacea</taxon>
        <taxon>Hexanauplia</taxon>
        <taxon>Copepoda</taxon>
        <taxon>Siphonostomatoida</taxon>
        <taxon>Caligidae</taxon>
        <taxon>Lepeophtheirus</taxon>
    </lineage>
</organism>
<proteinExistence type="predicted"/>
<dbReference type="PROSITE" id="PS50262">
    <property type="entry name" value="G_PROTEIN_RECEP_F1_2"/>
    <property type="match status" value="1"/>
</dbReference>
<dbReference type="InterPro" id="IPR017452">
    <property type="entry name" value="GPCR_Rhodpsn_7TM"/>
</dbReference>
<protein>
    <submittedName>
        <fullName evidence="8">(salmon louse) hypothetical protein</fullName>
    </submittedName>
</protein>
<dbReference type="Proteomes" id="UP000675881">
    <property type="component" value="Chromosome 13"/>
</dbReference>
<keyword evidence="9" id="KW-1185">Reference proteome</keyword>
<comment type="subcellular location">
    <subcellularLocation>
        <location evidence="1">Membrane</location>
    </subcellularLocation>
</comment>
<evidence type="ECO:0000256" key="2">
    <source>
        <dbReference type="ARBA" id="ARBA00022692"/>
    </source>
</evidence>
<feature type="transmembrane region" description="Helical" evidence="6">
    <location>
        <begin position="89"/>
        <end position="112"/>
    </location>
</feature>
<dbReference type="EMBL" id="HG994592">
    <property type="protein sequence ID" value="CAF2828197.1"/>
    <property type="molecule type" value="Genomic_DNA"/>
</dbReference>
<keyword evidence="4 6" id="KW-0472">Membrane</keyword>
<dbReference type="PANTHER" id="PTHR46641:SF2">
    <property type="entry name" value="FMRFAMIDE RECEPTOR"/>
    <property type="match status" value="1"/>
</dbReference>
<feature type="domain" description="G-protein coupled receptors family 1 profile" evidence="7">
    <location>
        <begin position="27"/>
        <end position="463"/>
    </location>
</feature>
<evidence type="ECO:0000256" key="1">
    <source>
        <dbReference type="ARBA" id="ARBA00004370"/>
    </source>
</evidence>
<dbReference type="InterPro" id="IPR052954">
    <property type="entry name" value="GPCR-Ligand_Int"/>
</dbReference>
<feature type="region of interest" description="Disordered" evidence="5">
    <location>
        <begin position="272"/>
        <end position="308"/>
    </location>
</feature>
<evidence type="ECO:0000256" key="4">
    <source>
        <dbReference type="ARBA" id="ARBA00023136"/>
    </source>
</evidence>
<dbReference type="SUPFAM" id="SSF81321">
    <property type="entry name" value="Family A G protein-coupled receptor-like"/>
    <property type="match status" value="1"/>
</dbReference>
<accession>A0A7R8CIM3</accession>
<gene>
    <name evidence="8" type="ORF">LSAA_3959</name>
</gene>
<feature type="compositionally biased region" description="Polar residues" evidence="5">
    <location>
        <begin position="272"/>
        <end position="284"/>
    </location>
</feature>
<evidence type="ECO:0000256" key="3">
    <source>
        <dbReference type="ARBA" id="ARBA00022989"/>
    </source>
</evidence>
<evidence type="ECO:0000256" key="5">
    <source>
        <dbReference type="SAM" id="MobiDB-lite"/>
    </source>
</evidence>
<evidence type="ECO:0000313" key="9">
    <source>
        <dbReference type="Proteomes" id="UP000675881"/>
    </source>
</evidence>
<evidence type="ECO:0000259" key="7">
    <source>
        <dbReference type="PROSITE" id="PS50262"/>
    </source>
</evidence>
<keyword evidence="3 6" id="KW-1133">Transmembrane helix</keyword>
<dbReference type="GO" id="GO:0016020">
    <property type="term" value="C:membrane"/>
    <property type="evidence" value="ECO:0007669"/>
    <property type="project" value="UniProtKB-SubCell"/>
</dbReference>
<dbReference type="AlphaFoldDB" id="A0A7R8CIM3"/>
<evidence type="ECO:0000256" key="6">
    <source>
        <dbReference type="SAM" id="Phobius"/>
    </source>
</evidence>
<feature type="compositionally biased region" description="Basic and acidic residues" evidence="5">
    <location>
        <begin position="285"/>
        <end position="308"/>
    </location>
</feature>
<feature type="transmembrane region" description="Helical" evidence="6">
    <location>
        <begin position="56"/>
        <end position="77"/>
    </location>
</feature>
<evidence type="ECO:0000313" key="8">
    <source>
        <dbReference type="EMBL" id="CAF2828197.1"/>
    </source>
</evidence>
<keyword evidence="2 6" id="KW-0812">Transmembrane</keyword>
<dbReference type="PANTHER" id="PTHR46641">
    <property type="entry name" value="FMRFAMIDE RECEPTOR-RELATED"/>
    <property type="match status" value="1"/>
</dbReference>